<dbReference type="EMBL" id="JARKIF010000057">
    <property type="protein sequence ID" value="KAJ7606508.1"/>
    <property type="molecule type" value="Genomic_DNA"/>
</dbReference>
<protein>
    <submittedName>
        <fullName evidence="2">Uncharacterized protein</fullName>
    </submittedName>
</protein>
<evidence type="ECO:0000256" key="1">
    <source>
        <dbReference type="SAM" id="MobiDB-lite"/>
    </source>
</evidence>
<sequence>MLPESLPGITVGDIDGGLDKVGTAQSLALQAADQPLCQFHSADDFPPVHLWFLHDAPMRVPNGLGATGMPAEDRHNRLDDQNIGANQSLSERQSNEIAKSVKRCPIICWFDGALVVPGGGAGQALYWTRRQGIWNRFRRAAAGPPRPPPAAGTGVIILLFMRAREERVMDCMRMGDEMTAGERFEQEIAPQYCTMRRWQMREAVAQRWAESAYAPPPLKSAPPPLLTPPTDISGRMLTESQWVANGLSETGEHEASGGGGGAGCRVRTIG</sequence>
<reference evidence="2" key="1">
    <citation type="submission" date="2023-03" db="EMBL/GenBank/DDBJ databases">
        <title>Massive genome expansion in bonnet fungi (Mycena s.s.) driven by repeated elements and novel gene families across ecological guilds.</title>
        <authorList>
            <consortium name="Lawrence Berkeley National Laboratory"/>
            <person name="Harder C.B."/>
            <person name="Miyauchi S."/>
            <person name="Viragh M."/>
            <person name="Kuo A."/>
            <person name="Thoen E."/>
            <person name="Andreopoulos B."/>
            <person name="Lu D."/>
            <person name="Skrede I."/>
            <person name="Drula E."/>
            <person name="Henrissat B."/>
            <person name="Morin E."/>
            <person name="Kohler A."/>
            <person name="Barry K."/>
            <person name="LaButti K."/>
            <person name="Morin E."/>
            <person name="Salamov A."/>
            <person name="Lipzen A."/>
            <person name="Mereny Z."/>
            <person name="Hegedus B."/>
            <person name="Baldrian P."/>
            <person name="Stursova M."/>
            <person name="Weitz H."/>
            <person name="Taylor A."/>
            <person name="Grigoriev I.V."/>
            <person name="Nagy L.G."/>
            <person name="Martin F."/>
            <person name="Kauserud H."/>
        </authorList>
    </citation>
    <scope>NUCLEOTIDE SEQUENCE</scope>
    <source>
        <strain evidence="2">9284</strain>
    </source>
</reference>
<evidence type="ECO:0000313" key="3">
    <source>
        <dbReference type="Proteomes" id="UP001221142"/>
    </source>
</evidence>
<accession>A0AAD7B055</accession>
<evidence type="ECO:0000313" key="2">
    <source>
        <dbReference type="EMBL" id="KAJ7606508.1"/>
    </source>
</evidence>
<feature type="region of interest" description="Disordered" evidence="1">
    <location>
        <begin position="249"/>
        <end position="270"/>
    </location>
</feature>
<organism evidence="2 3">
    <name type="scientific">Roridomyces roridus</name>
    <dbReference type="NCBI Taxonomy" id="1738132"/>
    <lineage>
        <taxon>Eukaryota</taxon>
        <taxon>Fungi</taxon>
        <taxon>Dikarya</taxon>
        <taxon>Basidiomycota</taxon>
        <taxon>Agaricomycotina</taxon>
        <taxon>Agaricomycetes</taxon>
        <taxon>Agaricomycetidae</taxon>
        <taxon>Agaricales</taxon>
        <taxon>Marasmiineae</taxon>
        <taxon>Mycenaceae</taxon>
        <taxon>Roridomyces</taxon>
    </lineage>
</organism>
<keyword evidence="3" id="KW-1185">Reference proteome</keyword>
<comment type="caution">
    <text evidence="2">The sequence shown here is derived from an EMBL/GenBank/DDBJ whole genome shotgun (WGS) entry which is preliminary data.</text>
</comment>
<proteinExistence type="predicted"/>
<name>A0AAD7B055_9AGAR</name>
<dbReference type="Proteomes" id="UP001221142">
    <property type="component" value="Unassembled WGS sequence"/>
</dbReference>
<dbReference type="AlphaFoldDB" id="A0AAD7B055"/>
<gene>
    <name evidence="2" type="ORF">FB45DRAFT_878447</name>
</gene>